<evidence type="ECO:0000313" key="2">
    <source>
        <dbReference type="EMBL" id="SIT05321.1"/>
    </source>
</evidence>
<dbReference type="RefSeq" id="WP_234969775.1">
    <property type="nucleotide sequence ID" value="NZ_FTOO01000011.1"/>
</dbReference>
<protein>
    <submittedName>
        <fullName evidence="2">Thioredoxin</fullName>
    </submittedName>
</protein>
<dbReference type="InterPro" id="IPR013766">
    <property type="entry name" value="Thioredoxin_domain"/>
</dbReference>
<dbReference type="Pfam" id="PF00085">
    <property type="entry name" value="Thioredoxin"/>
    <property type="match status" value="1"/>
</dbReference>
<name>A0A1N7P405_9BACL</name>
<evidence type="ECO:0000259" key="1">
    <source>
        <dbReference type="Pfam" id="PF00085"/>
    </source>
</evidence>
<organism evidence="2 3">
    <name type="scientific">Alicyclobacillus vulcanalis</name>
    <dbReference type="NCBI Taxonomy" id="252246"/>
    <lineage>
        <taxon>Bacteria</taxon>
        <taxon>Bacillati</taxon>
        <taxon>Bacillota</taxon>
        <taxon>Bacilli</taxon>
        <taxon>Bacillales</taxon>
        <taxon>Alicyclobacillaceae</taxon>
        <taxon>Alicyclobacillus</taxon>
    </lineage>
</organism>
<accession>A0A1N7P405</accession>
<dbReference type="InterPro" id="IPR036249">
    <property type="entry name" value="Thioredoxin-like_sf"/>
</dbReference>
<sequence length="127" mass="14057">MVRANVQGLRQVDTGKETDPVMFRPYPGTSPEDIRTLPERALVFIHTPLCGTCQLARKMLEVVDAAHQGALPLYELDANLAPAAMQTWKVESVPALLYVKKGEIAHVQYRFSDVVHLASSIQPFLTA</sequence>
<feature type="domain" description="Thioredoxin" evidence="1">
    <location>
        <begin position="39"/>
        <end position="106"/>
    </location>
</feature>
<reference evidence="3" key="1">
    <citation type="submission" date="2017-01" db="EMBL/GenBank/DDBJ databases">
        <authorList>
            <person name="Varghese N."/>
            <person name="Submissions S."/>
        </authorList>
    </citation>
    <scope>NUCLEOTIDE SEQUENCE [LARGE SCALE GENOMIC DNA]</scope>
    <source>
        <strain evidence="3">DSM 16176</strain>
    </source>
</reference>
<dbReference type="Proteomes" id="UP000186156">
    <property type="component" value="Unassembled WGS sequence"/>
</dbReference>
<keyword evidence="3" id="KW-1185">Reference proteome</keyword>
<dbReference type="Gene3D" id="3.40.30.10">
    <property type="entry name" value="Glutaredoxin"/>
    <property type="match status" value="1"/>
</dbReference>
<evidence type="ECO:0000313" key="3">
    <source>
        <dbReference type="Proteomes" id="UP000186156"/>
    </source>
</evidence>
<dbReference type="SUPFAM" id="SSF52833">
    <property type="entry name" value="Thioredoxin-like"/>
    <property type="match status" value="1"/>
</dbReference>
<dbReference type="EMBL" id="FTOO01000011">
    <property type="protein sequence ID" value="SIT05321.1"/>
    <property type="molecule type" value="Genomic_DNA"/>
</dbReference>
<dbReference type="STRING" id="252246.SAMN05421799_11141"/>
<gene>
    <name evidence="2" type="ORF">SAMN05421799_11141</name>
</gene>
<dbReference type="AlphaFoldDB" id="A0A1N7P405"/>
<proteinExistence type="predicted"/>
<dbReference type="CDD" id="cd02947">
    <property type="entry name" value="TRX_family"/>
    <property type="match status" value="1"/>
</dbReference>